<accession>A0ACC0N6K0</accession>
<evidence type="ECO:0000313" key="1">
    <source>
        <dbReference type="EMBL" id="KAI8548203.1"/>
    </source>
</evidence>
<comment type="caution">
    <text evidence="1">The sequence shown here is derived from an EMBL/GenBank/DDBJ whole genome shotgun (WGS) entry which is preliminary data.</text>
</comment>
<gene>
    <name evidence="1" type="ORF">RHMOL_Rhmol07G0254900</name>
</gene>
<name>A0ACC0N6K0_RHOML</name>
<dbReference type="Proteomes" id="UP001062846">
    <property type="component" value="Chromosome 7"/>
</dbReference>
<reference evidence="1" key="1">
    <citation type="submission" date="2022-02" db="EMBL/GenBank/DDBJ databases">
        <title>Plant Genome Project.</title>
        <authorList>
            <person name="Zhang R.-G."/>
        </authorList>
    </citation>
    <scope>NUCLEOTIDE SEQUENCE</scope>
    <source>
        <strain evidence="1">AT1</strain>
    </source>
</reference>
<evidence type="ECO:0000313" key="2">
    <source>
        <dbReference type="Proteomes" id="UP001062846"/>
    </source>
</evidence>
<organism evidence="1 2">
    <name type="scientific">Rhododendron molle</name>
    <name type="common">Chinese azalea</name>
    <name type="synonym">Azalea mollis</name>
    <dbReference type="NCBI Taxonomy" id="49168"/>
    <lineage>
        <taxon>Eukaryota</taxon>
        <taxon>Viridiplantae</taxon>
        <taxon>Streptophyta</taxon>
        <taxon>Embryophyta</taxon>
        <taxon>Tracheophyta</taxon>
        <taxon>Spermatophyta</taxon>
        <taxon>Magnoliopsida</taxon>
        <taxon>eudicotyledons</taxon>
        <taxon>Gunneridae</taxon>
        <taxon>Pentapetalae</taxon>
        <taxon>asterids</taxon>
        <taxon>Ericales</taxon>
        <taxon>Ericaceae</taxon>
        <taxon>Ericoideae</taxon>
        <taxon>Rhodoreae</taxon>
        <taxon>Rhododendron</taxon>
    </lineage>
</organism>
<proteinExistence type="predicted"/>
<dbReference type="EMBL" id="CM046394">
    <property type="protein sequence ID" value="KAI8548203.1"/>
    <property type="molecule type" value="Genomic_DNA"/>
</dbReference>
<protein>
    <submittedName>
        <fullName evidence="1">Uncharacterized protein</fullName>
    </submittedName>
</protein>
<keyword evidence="2" id="KW-1185">Reference proteome</keyword>
<sequence length="200" mass="21045">MFLKDAYLLAMRAYAPAPTLALCDLGREAYKRGGGGDKMSSENLEIMEDATSKKEVKNSTTVIDNTPWYCYLGEAIRVFLRCLGFENHESTKSRDEKEVVEEDSFSSIISSEKDGENCEGVNEPSHAVQDSSGSNAGGGGSGATDPAASTTDDPDAADSPSTPDPALASPAIISLEDTATTAARRSSRPPINSGSGPQTN</sequence>